<dbReference type="AlphaFoldDB" id="A0A210PGC9"/>
<organism evidence="8 9">
    <name type="scientific">Mizuhopecten yessoensis</name>
    <name type="common">Japanese scallop</name>
    <name type="synonym">Patinopecten yessoensis</name>
    <dbReference type="NCBI Taxonomy" id="6573"/>
    <lineage>
        <taxon>Eukaryota</taxon>
        <taxon>Metazoa</taxon>
        <taxon>Spiralia</taxon>
        <taxon>Lophotrochozoa</taxon>
        <taxon>Mollusca</taxon>
        <taxon>Bivalvia</taxon>
        <taxon>Autobranchia</taxon>
        <taxon>Pteriomorphia</taxon>
        <taxon>Pectinida</taxon>
        <taxon>Pectinoidea</taxon>
        <taxon>Pectinidae</taxon>
        <taxon>Mizuhopecten</taxon>
    </lineage>
</organism>
<name>A0A210PGC9_MIZYE</name>
<dbReference type="SMART" id="SM00408">
    <property type="entry name" value="IGc2"/>
    <property type="match status" value="2"/>
</dbReference>
<dbReference type="SUPFAM" id="SSF48726">
    <property type="entry name" value="Immunoglobulin"/>
    <property type="match status" value="2"/>
</dbReference>
<dbReference type="SMART" id="SM00409">
    <property type="entry name" value="IG"/>
    <property type="match status" value="2"/>
</dbReference>
<keyword evidence="6" id="KW-0732">Signal</keyword>
<protein>
    <submittedName>
        <fullName evidence="8">Junctional adhesion molecule C</fullName>
    </submittedName>
</protein>
<proteinExistence type="predicted"/>
<dbReference type="InterPro" id="IPR003598">
    <property type="entry name" value="Ig_sub2"/>
</dbReference>
<feature type="signal peptide" evidence="6">
    <location>
        <begin position="1"/>
        <end position="17"/>
    </location>
</feature>
<dbReference type="OrthoDB" id="6413693at2759"/>
<dbReference type="InterPro" id="IPR036179">
    <property type="entry name" value="Ig-like_dom_sf"/>
</dbReference>
<dbReference type="EMBL" id="NEDP02076721">
    <property type="protein sequence ID" value="OWF35554.1"/>
    <property type="molecule type" value="Genomic_DNA"/>
</dbReference>
<reference evidence="8 9" key="1">
    <citation type="journal article" date="2017" name="Nat. Ecol. Evol.">
        <title>Scallop genome provides insights into evolution of bilaterian karyotype and development.</title>
        <authorList>
            <person name="Wang S."/>
            <person name="Zhang J."/>
            <person name="Jiao W."/>
            <person name="Li J."/>
            <person name="Xun X."/>
            <person name="Sun Y."/>
            <person name="Guo X."/>
            <person name="Huan P."/>
            <person name="Dong B."/>
            <person name="Zhang L."/>
            <person name="Hu X."/>
            <person name="Sun X."/>
            <person name="Wang J."/>
            <person name="Zhao C."/>
            <person name="Wang Y."/>
            <person name="Wang D."/>
            <person name="Huang X."/>
            <person name="Wang R."/>
            <person name="Lv J."/>
            <person name="Li Y."/>
            <person name="Zhang Z."/>
            <person name="Liu B."/>
            <person name="Lu W."/>
            <person name="Hui Y."/>
            <person name="Liang J."/>
            <person name="Zhou Z."/>
            <person name="Hou R."/>
            <person name="Li X."/>
            <person name="Liu Y."/>
            <person name="Li H."/>
            <person name="Ning X."/>
            <person name="Lin Y."/>
            <person name="Zhao L."/>
            <person name="Xing Q."/>
            <person name="Dou J."/>
            <person name="Li Y."/>
            <person name="Mao J."/>
            <person name="Guo H."/>
            <person name="Dou H."/>
            <person name="Li T."/>
            <person name="Mu C."/>
            <person name="Jiang W."/>
            <person name="Fu Q."/>
            <person name="Fu X."/>
            <person name="Miao Y."/>
            <person name="Liu J."/>
            <person name="Yu Q."/>
            <person name="Li R."/>
            <person name="Liao H."/>
            <person name="Li X."/>
            <person name="Kong Y."/>
            <person name="Jiang Z."/>
            <person name="Chourrout D."/>
            <person name="Li R."/>
            <person name="Bao Z."/>
        </authorList>
    </citation>
    <scope>NUCLEOTIDE SEQUENCE [LARGE SCALE GENOMIC DNA]</scope>
    <source>
        <strain evidence="8 9">PY_sf001</strain>
    </source>
</reference>
<dbReference type="PANTHER" id="PTHR11640:SF31">
    <property type="entry name" value="IRREGULAR CHIASM C-ROUGHEST PROTEIN-RELATED"/>
    <property type="match status" value="1"/>
</dbReference>
<keyword evidence="9" id="KW-1185">Reference proteome</keyword>
<evidence type="ECO:0000313" key="8">
    <source>
        <dbReference type="EMBL" id="OWF35554.1"/>
    </source>
</evidence>
<dbReference type="GO" id="GO:0050839">
    <property type="term" value="F:cell adhesion molecule binding"/>
    <property type="evidence" value="ECO:0007669"/>
    <property type="project" value="TreeGrafter"/>
</dbReference>
<evidence type="ECO:0000256" key="1">
    <source>
        <dbReference type="ARBA" id="ARBA00004479"/>
    </source>
</evidence>
<dbReference type="GO" id="GO:0005911">
    <property type="term" value="C:cell-cell junction"/>
    <property type="evidence" value="ECO:0007669"/>
    <property type="project" value="TreeGrafter"/>
</dbReference>
<keyword evidence="2" id="KW-0472">Membrane</keyword>
<keyword evidence="4" id="KW-0325">Glycoprotein</keyword>
<dbReference type="InterPro" id="IPR013098">
    <property type="entry name" value="Ig_I-set"/>
</dbReference>
<evidence type="ECO:0000256" key="6">
    <source>
        <dbReference type="SAM" id="SignalP"/>
    </source>
</evidence>
<dbReference type="PANTHER" id="PTHR11640">
    <property type="entry name" value="NEPHRIN"/>
    <property type="match status" value="1"/>
</dbReference>
<dbReference type="Gene3D" id="2.60.40.10">
    <property type="entry name" value="Immunoglobulins"/>
    <property type="match status" value="2"/>
</dbReference>
<keyword evidence="5" id="KW-0393">Immunoglobulin domain</keyword>
<dbReference type="GO" id="GO:0098609">
    <property type="term" value="P:cell-cell adhesion"/>
    <property type="evidence" value="ECO:0007669"/>
    <property type="project" value="TreeGrafter"/>
</dbReference>
<dbReference type="Pfam" id="PF13927">
    <property type="entry name" value="Ig_3"/>
    <property type="match status" value="1"/>
</dbReference>
<comment type="subcellular location">
    <subcellularLocation>
        <location evidence="1">Membrane</location>
        <topology evidence="1">Single-pass type I membrane protein</topology>
    </subcellularLocation>
</comment>
<evidence type="ECO:0000256" key="4">
    <source>
        <dbReference type="ARBA" id="ARBA00023180"/>
    </source>
</evidence>
<dbReference type="Pfam" id="PF07679">
    <property type="entry name" value="I-set"/>
    <property type="match status" value="1"/>
</dbReference>
<feature type="domain" description="Ig-like" evidence="7">
    <location>
        <begin position="18"/>
        <end position="111"/>
    </location>
</feature>
<evidence type="ECO:0000313" key="9">
    <source>
        <dbReference type="Proteomes" id="UP000242188"/>
    </source>
</evidence>
<dbReference type="InterPro" id="IPR007110">
    <property type="entry name" value="Ig-like_dom"/>
</dbReference>
<sequence>MIGIVAFFAVLIGACQGATFDIAPYNTSVEIGGTATIACIVSNLGSDSVTWKKVVSGSSTTTISLNTQILASATKYSIVGTYNLTISNVVTDDVALYQCTVGSVTNEAYLNTVILPTNVSVYWESAPRAGSSVNLTCKATYGNPPPFLRWYKNDVDFTQDAYYYTENTLSSGYGDAMSTVAISLLSTDENKLYRCEVHYEGWYRAMEYTLQTQLSGSSALQSSGILAAMLLAAGALLRNM</sequence>
<keyword evidence="3" id="KW-1015">Disulfide bond</keyword>
<feature type="chain" id="PRO_5012306979" evidence="6">
    <location>
        <begin position="18"/>
        <end position="240"/>
    </location>
</feature>
<dbReference type="InterPro" id="IPR013783">
    <property type="entry name" value="Ig-like_fold"/>
</dbReference>
<gene>
    <name evidence="8" type="ORF">KP79_PYT08399</name>
</gene>
<evidence type="ECO:0000256" key="2">
    <source>
        <dbReference type="ARBA" id="ARBA00023136"/>
    </source>
</evidence>
<dbReference type="GO" id="GO:0005886">
    <property type="term" value="C:plasma membrane"/>
    <property type="evidence" value="ECO:0007669"/>
    <property type="project" value="TreeGrafter"/>
</dbReference>
<comment type="caution">
    <text evidence="8">The sequence shown here is derived from an EMBL/GenBank/DDBJ whole genome shotgun (WGS) entry which is preliminary data.</text>
</comment>
<evidence type="ECO:0000256" key="5">
    <source>
        <dbReference type="ARBA" id="ARBA00023319"/>
    </source>
</evidence>
<dbReference type="InterPro" id="IPR051275">
    <property type="entry name" value="Cell_adhesion_signaling"/>
</dbReference>
<accession>A0A210PGC9</accession>
<dbReference type="Proteomes" id="UP000242188">
    <property type="component" value="Unassembled WGS sequence"/>
</dbReference>
<evidence type="ECO:0000259" key="7">
    <source>
        <dbReference type="PROSITE" id="PS50835"/>
    </source>
</evidence>
<dbReference type="InterPro" id="IPR003599">
    <property type="entry name" value="Ig_sub"/>
</dbReference>
<feature type="domain" description="Ig-like" evidence="7">
    <location>
        <begin position="116"/>
        <end position="215"/>
    </location>
</feature>
<evidence type="ECO:0000256" key="3">
    <source>
        <dbReference type="ARBA" id="ARBA00023157"/>
    </source>
</evidence>
<dbReference type="PROSITE" id="PS50835">
    <property type="entry name" value="IG_LIKE"/>
    <property type="match status" value="2"/>
</dbReference>
<dbReference type="STRING" id="6573.A0A210PGC9"/>